<dbReference type="AlphaFoldDB" id="A0AA85JLE6"/>
<proteinExistence type="predicted"/>
<dbReference type="Proteomes" id="UP000050795">
    <property type="component" value="Unassembled WGS sequence"/>
</dbReference>
<evidence type="ECO:0000313" key="2">
    <source>
        <dbReference type="WBParaSite" id="TREG1_43620.1"/>
    </source>
</evidence>
<reference evidence="2" key="2">
    <citation type="submission" date="2023-11" db="UniProtKB">
        <authorList>
            <consortium name="WormBaseParasite"/>
        </authorList>
    </citation>
    <scope>IDENTIFICATION</scope>
</reference>
<reference evidence="1" key="1">
    <citation type="submission" date="2022-06" db="EMBL/GenBank/DDBJ databases">
        <authorList>
            <person name="Berger JAMES D."/>
            <person name="Berger JAMES D."/>
        </authorList>
    </citation>
    <scope>NUCLEOTIDE SEQUENCE [LARGE SCALE GENOMIC DNA]</scope>
</reference>
<accession>A0AA85JLE6</accession>
<sequence length="117" mass="13953">MRKKPVLSISRIRQKIKMFIFELMYVIKKAQTNHCLNYKQQYRIEKFAYLETTISMYRNLLQSEKKSNKKLLFEFFQTTDCLSMELYQLRSLLMNGPTDNCYLALVVGLEYRSGPTS</sequence>
<name>A0AA85JLE6_TRIRE</name>
<protein>
    <submittedName>
        <fullName evidence="2">Uncharacterized protein</fullName>
    </submittedName>
</protein>
<keyword evidence="1" id="KW-1185">Reference proteome</keyword>
<evidence type="ECO:0000313" key="1">
    <source>
        <dbReference type="Proteomes" id="UP000050795"/>
    </source>
</evidence>
<dbReference type="WBParaSite" id="TREG1_43620.1">
    <property type="protein sequence ID" value="TREG1_43620.1"/>
    <property type="gene ID" value="TREG1_43620"/>
</dbReference>
<organism evidence="1 2">
    <name type="scientific">Trichobilharzia regenti</name>
    <name type="common">Nasal bird schistosome</name>
    <dbReference type="NCBI Taxonomy" id="157069"/>
    <lineage>
        <taxon>Eukaryota</taxon>
        <taxon>Metazoa</taxon>
        <taxon>Spiralia</taxon>
        <taxon>Lophotrochozoa</taxon>
        <taxon>Platyhelminthes</taxon>
        <taxon>Trematoda</taxon>
        <taxon>Digenea</taxon>
        <taxon>Strigeidida</taxon>
        <taxon>Schistosomatoidea</taxon>
        <taxon>Schistosomatidae</taxon>
        <taxon>Trichobilharzia</taxon>
    </lineage>
</organism>